<keyword evidence="4" id="KW-0378">Hydrolase</keyword>
<keyword evidence="5" id="KW-1133">Transmembrane helix</keyword>
<evidence type="ECO:0000259" key="7">
    <source>
        <dbReference type="PROSITE" id="PS50146"/>
    </source>
</evidence>
<protein>
    <submittedName>
        <fullName evidence="8">Bifunctional phosphatase PAP2/diacylglycerol kinase family protein</fullName>
    </submittedName>
</protein>
<dbReference type="SMART" id="SM00014">
    <property type="entry name" value="acidPPc"/>
    <property type="match status" value="1"/>
</dbReference>
<keyword evidence="3" id="KW-0812">Transmembrane</keyword>
<evidence type="ECO:0000256" key="6">
    <source>
        <dbReference type="ARBA" id="ARBA00023136"/>
    </source>
</evidence>
<dbReference type="InterPro" id="IPR017438">
    <property type="entry name" value="ATP-NAD_kinase_N"/>
</dbReference>
<reference evidence="8 9" key="1">
    <citation type="journal article" date="2019" name="Int. J. Syst. Evol. Microbiol.">
        <title>The Global Catalogue of Microorganisms (GCM) 10K type strain sequencing project: providing services to taxonomists for standard genome sequencing and annotation.</title>
        <authorList>
            <consortium name="The Broad Institute Genomics Platform"/>
            <consortium name="The Broad Institute Genome Sequencing Center for Infectious Disease"/>
            <person name="Wu L."/>
            <person name="Ma J."/>
        </authorList>
    </citation>
    <scope>NUCLEOTIDE SEQUENCE [LARGE SCALE GENOMIC DNA]</scope>
    <source>
        <strain evidence="8 9">JCM 13002</strain>
    </source>
</reference>
<dbReference type="Gene3D" id="2.60.200.40">
    <property type="match status" value="1"/>
</dbReference>
<keyword evidence="6" id="KW-0472">Membrane</keyword>
<dbReference type="PANTHER" id="PTHR14969:SF62">
    <property type="entry name" value="DECAPRENYLPHOSPHORYL-5-PHOSPHORIBOSE PHOSPHATASE RV3807C-RELATED"/>
    <property type="match status" value="1"/>
</dbReference>
<dbReference type="RefSeq" id="WP_344623566.1">
    <property type="nucleotide sequence ID" value="NZ_BAAALD010000018.1"/>
</dbReference>
<sequence length="489" mass="50596">MRALRSLDRRLFARVAVSRLRGAHPVLPRLSKAANHGVLWFGVAAALAATGNRTARRAALRGAGSLALASLLANVPAKYATRRPRPLLDDVPLARRLAVQPLTTSFPSGHSASAAAFTVGLALESPALAVCAAPLAFGVMASRVYVGVHYPGAVLTGAALGDGAALLTTRWWPRAAEEPARAAPARITAPALPRGAGLVVVVNATAGPDGPGATVAELRRLLPEAEIVERGPEDDLADLVEQAAARAAGAGGALGVCGGDGSVNLAASVARRAGLPLAVFPGGTLNHFALDLGVDELARTAEAVESGSAVAVDLGRVSGPDGTDLPFLNTFSIGVYPDLVRIRERHEKRIGKWPALAVALVEVLSSAEPVRVSVAGVPRNLWLLFAGNSVYDPPGFAPTRRTRLDDGLLDVRAVDGSHPFARTRLVAAFLLGTLGRSPVYREARLSALDLTDLRGVAHAAVDGEVVDAPEHLLLAKTPAGLTVYRPAEA</sequence>
<dbReference type="Gene3D" id="3.40.50.10330">
    <property type="entry name" value="Probable inorganic polyphosphate/atp-NAD kinase, domain 1"/>
    <property type="match status" value="1"/>
</dbReference>
<evidence type="ECO:0000256" key="5">
    <source>
        <dbReference type="ARBA" id="ARBA00022989"/>
    </source>
</evidence>
<evidence type="ECO:0000256" key="4">
    <source>
        <dbReference type="ARBA" id="ARBA00022801"/>
    </source>
</evidence>
<name>A0ABN1TFL8_9ACTN</name>
<dbReference type="InterPro" id="IPR016064">
    <property type="entry name" value="NAD/diacylglycerol_kinase_sf"/>
</dbReference>
<keyword evidence="9" id="KW-1185">Reference proteome</keyword>
<keyword evidence="8" id="KW-0808">Transferase</keyword>
<dbReference type="Gene3D" id="1.20.144.10">
    <property type="entry name" value="Phosphatidic acid phosphatase type 2/haloperoxidase"/>
    <property type="match status" value="1"/>
</dbReference>
<organism evidence="8 9">
    <name type="scientific">Kitasatospora arboriphila</name>
    <dbReference type="NCBI Taxonomy" id="258052"/>
    <lineage>
        <taxon>Bacteria</taxon>
        <taxon>Bacillati</taxon>
        <taxon>Actinomycetota</taxon>
        <taxon>Actinomycetes</taxon>
        <taxon>Kitasatosporales</taxon>
        <taxon>Streptomycetaceae</taxon>
        <taxon>Kitasatospora</taxon>
    </lineage>
</organism>
<comment type="caution">
    <text evidence="8">The sequence shown here is derived from an EMBL/GenBank/DDBJ whole genome shotgun (WGS) entry which is preliminary data.</text>
</comment>
<dbReference type="SUPFAM" id="SSF111331">
    <property type="entry name" value="NAD kinase/diacylglycerol kinase-like"/>
    <property type="match status" value="1"/>
</dbReference>
<dbReference type="InterPro" id="IPR000326">
    <property type="entry name" value="PAP2/HPO"/>
</dbReference>
<accession>A0ABN1TFL8</accession>
<dbReference type="PROSITE" id="PS50146">
    <property type="entry name" value="DAGK"/>
    <property type="match status" value="1"/>
</dbReference>
<dbReference type="EMBL" id="BAAALD010000018">
    <property type="protein sequence ID" value="GAA1080796.1"/>
    <property type="molecule type" value="Genomic_DNA"/>
</dbReference>
<comment type="subcellular location">
    <subcellularLocation>
        <location evidence="1">Cell membrane</location>
        <topology evidence="1">Multi-pass membrane protein</topology>
    </subcellularLocation>
</comment>
<evidence type="ECO:0000313" key="9">
    <source>
        <dbReference type="Proteomes" id="UP001499987"/>
    </source>
</evidence>
<dbReference type="PANTHER" id="PTHR14969">
    <property type="entry name" value="SPHINGOSINE-1-PHOSPHATE PHOSPHOHYDROLASE"/>
    <property type="match status" value="1"/>
</dbReference>
<dbReference type="SMART" id="SM00046">
    <property type="entry name" value="DAGKc"/>
    <property type="match status" value="1"/>
</dbReference>
<dbReference type="GO" id="GO:0016301">
    <property type="term" value="F:kinase activity"/>
    <property type="evidence" value="ECO:0007669"/>
    <property type="project" value="UniProtKB-KW"/>
</dbReference>
<dbReference type="InterPro" id="IPR001206">
    <property type="entry name" value="Diacylglycerol_kinase_cat_dom"/>
</dbReference>
<dbReference type="SUPFAM" id="SSF48317">
    <property type="entry name" value="Acid phosphatase/Vanadium-dependent haloperoxidase"/>
    <property type="match status" value="1"/>
</dbReference>
<dbReference type="InterPro" id="IPR036938">
    <property type="entry name" value="PAP2/HPO_sf"/>
</dbReference>
<dbReference type="CDD" id="cd01610">
    <property type="entry name" value="PAP2_like"/>
    <property type="match status" value="1"/>
</dbReference>
<keyword evidence="2" id="KW-1003">Cell membrane</keyword>
<dbReference type="Pfam" id="PF01569">
    <property type="entry name" value="PAP2"/>
    <property type="match status" value="1"/>
</dbReference>
<dbReference type="Proteomes" id="UP001499987">
    <property type="component" value="Unassembled WGS sequence"/>
</dbReference>
<dbReference type="Pfam" id="PF00781">
    <property type="entry name" value="DAGK_cat"/>
    <property type="match status" value="1"/>
</dbReference>
<feature type="domain" description="DAGKc" evidence="7">
    <location>
        <begin position="193"/>
        <end position="321"/>
    </location>
</feature>
<keyword evidence="8" id="KW-0418">Kinase</keyword>
<evidence type="ECO:0000313" key="8">
    <source>
        <dbReference type="EMBL" id="GAA1080796.1"/>
    </source>
</evidence>
<proteinExistence type="predicted"/>
<gene>
    <name evidence="8" type="ORF">GCM10009663_24380</name>
</gene>
<evidence type="ECO:0000256" key="1">
    <source>
        <dbReference type="ARBA" id="ARBA00004651"/>
    </source>
</evidence>
<evidence type="ECO:0000256" key="3">
    <source>
        <dbReference type="ARBA" id="ARBA00022692"/>
    </source>
</evidence>
<evidence type="ECO:0000256" key="2">
    <source>
        <dbReference type="ARBA" id="ARBA00022475"/>
    </source>
</evidence>